<dbReference type="AlphaFoldDB" id="A0A410GE33"/>
<organism evidence="3 4">
    <name type="scientific">Pollutimonas thiosulfatoxidans</name>
    <dbReference type="NCBI Taxonomy" id="2028345"/>
    <lineage>
        <taxon>Bacteria</taxon>
        <taxon>Pseudomonadati</taxon>
        <taxon>Pseudomonadota</taxon>
        <taxon>Betaproteobacteria</taxon>
        <taxon>Burkholderiales</taxon>
        <taxon>Alcaligenaceae</taxon>
        <taxon>Pollutimonas</taxon>
    </lineage>
</organism>
<protein>
    <recommendedName>
        <fullName evidence="2">NIPSNAP domain-containing protein</fullName>
    </recommendedName>
</protein>
<dbReference type="Gene3D" id="3.30.70.100">
    <property type="match status" value="1"/>
</dbReference>
<evidence type="ECO:0000313" key="3">
    <source>
        <dbReference type="EMBL" id="QAA94566.1"/>
    </source>
</evidence>
<dbReference type="InterPro" id="IPR051557">
    <property type="entry name" value="NipSnap_domain"/>
</dbReference>
<evidence type="ECO:0000259" key="2">
    <source>
        <dbReference type="Pfam" id="PF07978"/>
    </source>
</evidence>
<sequence length="126" mass="14659">MIVEERRYSFQPGKLQVFLQRYAEQGMAVQRQYLPHLLGYYVSEVGPLNQITALWGYPSFSAREQWRAALFADPRWTAFLHEVRPLMTQQECRILKAAPFFEQTLANLLKTDLLPGEDNETSIPQP</sequence>
<gene>
    <name evidence="3" type="ORF">CKA81_12550</name>
</gene>
<accession>A0A410GE33</accession>
<dbReference type="RefSeq" id="WP_128355564.1">
    <property type="nucleotide sequence ID" value="NZ_CP022987.1"/>
</dbReference>
<proteinExistence type="inferred from homology"/>
<dbReference type="SUPFAM" id="SSF54909">
    <property type="entry name" value="Dimeric alpha+beta barrel"/>
    <property type="match status" value="1"/>
</dbReference>
<dbReference type="PANTHER" id="PTHR21017">
    <property type="entry name" value="NIPSNAP-RELATED"/>
    <property type="match status" value="1"/>
</dbReference>
<dbReference type="InterPro" id="IPR011008">
    <property type="entry name" value="Dimeric_a/b-barrel"/>
</dbReference>
<dbReference type="KEGG" id="pus:CKA81_12550"/>
<dbReference type="OrthoDB" id="8905985at2"/>
<dbReference type="Pfam" id="PF07978">
    <property type="entry name" value="NIPSNAP"/>
    <property type="match status" value="1"/>
</dbReference>
<feature type="domain" description="NIPSNAP" evidence="2">
    <location>
        <begin position="3"/>
        <end position="100"/>
    </location>
</feature>
<dbReference type="EMBL" id="CP022987">
    <property type="protein sequence ID" value="QAA94566.1"/>
    <property type="molecule type" value="Genomic_DNA"/>
</dbReference>
<name>A0A410GE33_9BURK</name>
<evidence type="ECO:0000256" key="1">
    <source>
        <dbReference type="ARBA" id="ARBA00005291"/>
    </source>
</evidence>
<comment type="similarity">
    <text evidence="1">Belongs to the NipSnap family.</text>
</comment>
<dbReference type="InterPro" id="IPR012577">
    <property type="entry name" value="NIPSNAP"/>
</dbReference>
<keyword evidence="4" id="KW-1185">Reference proteome</keyword>
<reference evidence="3 4" key="1">
    <citation type="submission" date="2017-08" db="EMBL/GenBank/DDBJ databases">
        <authorList>
            <person name="Park S.-J."/>
            <person name="Kim H."/>
        </authorList>
    </citation>
    <scope>NUCLEOTIDE SEQUENCE [LARGE SCALE GENOMIC DNA]</scope>
    <source>
        <strain evidence="4">ye3</strain>
    </source>
</reference>
<evidence type="ECO:0000313" key="4">
    <source>
        <dbReference type="Proteomes" id="UP000283474"/>
    </source>
</evidence>
<dbReference type="Proteomes" id="UP000283474">
    <property type="component" value="Chromosome"/>
</dbReference>
<dbReference type="PANTHER" id="PTHR21017:SF17">
    <property type="entry name" value="PROTEIN NIPSNAP"/>
    <property type="match status" value="1"/>
</dbReference>